<gene>
    <name evidence="2" type="ORF">Slati_1751500</name>
</gene>
<evidence type="ECO:0000256" key="1">
    <source>
        <dbReference type="SAM" id="MobiDB-lite"/>
    </source>
</evidence>
<feature type="region of interest" description="Disordered" evidence="1">
    <location>
        <begin position="1"/>
        <end position="26"/>
    </location>
</feature>
<accession>A0AAW2WZK4</accession>
<evidence type="ECO:0000313" key="2">
    <source>
        <dbReference type="EMBL" id="KAL0446236.1"/>
    </source>
</evidence>
<protein>
    <submittedName>
        <fullName evidence="2">Uncharacterized protein</fullName>
    </submittedName>
</protein>
<reference evidence="2" key="1">
    <citation type="submission" date="2020-06" db="EMBL/GenBank/DDBJ databases">
        <authorList>
            <person name="Li T."/>
            <person name="Hu X."/>
            <person name="Zhang T."/>
            <person name="Song X."/>
            <person name="Zhang H."/>
            <person name="Dai N."/>
            <person name="Sheng W."/>
            <person name="Hou X."/>
            <person name="Wei L."/>
        </authorList>
    </citation>
    <scope>NUCLEOTIDE SEQUENCE</scope>
    <source>
        <strain evidence="2">KEN1</strain>
        <tissue evidence="2">Leaf</tissue>
    </source>
</reference>
<dbReference type="AlphaFoldDB" id="A0AAW2WZK4"/>
<name>A0AAW2WZK4_9LAMI</name>
<reference evidence="2" key="2">
    <citation type="journal article" date="2024" name="Plant">
        <title>Genomic evolution and insights into agronomic trait innovations of Sesamum species.</title>
        <authorList>
            <person name="Miao H."/>
            <person name="Wang L."/>
            <person name="Qu L."/>
            <person name="Liu H."/>
            <person name="Sun Y."/>
            <person name="Le M."/>
            <person name="Wang Q."/>
            <person name="Wei S."/>
            <person name="Zheng Y."/>
            <person name="Lin W."/>
            <person name="Duan Y."/>
            <person name="Cao H."/>
            <person name="Xiong S."/>
            <person name="Wang X."/>
            <person name="Wei L."/>
            <person name="Li C."/>
            <person name="Ma Q."/>
            <person name="Ju M."/>
            <person name="Zhao R."/>
            <person name="Li G."/>
            <person name="Mu C."/>
            <person name="Tian Q."/>
            <person name="Mei H."/>
            <person name="Zhang T."/>
            <person name="Gao T."/>
            <person name="Zhang H."/>
        </authorList>
    </citation>
    <scope>NUCLEOTIDE SEQUENCE</scope>
    <source>
        <strain evidence="2">KEN1</strain>
    </source>
</reference>
<comment type="caution">
    <text evidence="2">The sequence shown here is derived from an EMBL/GenBank/DDBJ whole genome shotgun (WGS) entry which is preliminary data.</text>
</comment>
<sequence>MEVWLKDWNTPTSSDDTQPPPLESADIGGGGGEIDVMWNDIVVDVVHRVERRASLCCLFVCLTLYSL</sequence>
<dbReference type="EMBL" id="JACGWN010000006">
    <property type="protein sequence ID" value="KAL0446236.1"/>
    <property type="molecule type" value="Genomic_DNA"/>
</dbReference>
<proteinExistence type="predicted"/>
<organism evidence="2">
    <name type="scientific">Sesamum latifolium</name>
    <dbReference type="NCBI Taxonomy" id="2727402"/>
    <lineage>
        <taxon>Eukaryota</taxon>
        <taxon>Viridiplantae</taxon>
        <taxon>Streptophyta</taxon>
        <taxon>Embryophyta</taxon>
        <taxon>Tracheophyta</taxon>
        <taxon>Spermatophyta</taxon>
        <taxon>Magnoliopsida</taxon>
        <taxon>eudicotyledons</taxon>
        <taxon>Gunneridae</taxon>
        <taxon>Pentapetalae</taxon>
        <taxon>asterids</taxon>
        <taxon>lamiids</taxon>
        <taxon>Lamiales</taxon>
        <taxon>Pedaliaceae</taxon>
        <taxon>Sesamum</taxon>
    </lineage>
</organism>